<gene>
    <name evidence="1" type="ORF">C485_14725</name>
</gene>
<accession>L9ZF03</accession>
<dbReference type="PATRIC" id="fig|1227494.3.peg.2963"/>
<evidence type="ECO:0000313" key="2">
    <source>
        <dbReference type="Proteomes" id="UP000011511"/>
    </source>
</evidence>
<organism evidence="1 2">
    <name type="scientific">Natrinema altunense (strain JCM 12890 / CGMCC 1.3731 / AJ2)</name>
    <dbReference type="NCBI Taxonomy" id="1227494"/>
    <lineage>
        <taxon>Archaea</taxon>
        <taxon>Methanobacteriati</taxon>
        <taxon>Methanobacteriota</taxon>
        <taxon>Stenosarchaea group</taxon>
        <taxon>Halobacteria</taxon>
        <taxon>Halobacteriales</taxon>
        <taxon>Natrialbaceae</taxon>
        <taxon>Natrinema</taxon>
    </lineage>
</organism>
<dbReference type="InterPro" id="IPR024486">
    <property type="entry name" value="DUF2617"/>
</dbReference>
<dbReference type="eggNOG" id="arCOG06376">
    <property type="taxonomic scope" value="Archaea"/>
</dbReference>
<keyword evidence="2" id="KW-1185">Reference proteome</keyword>
<protein>
    <recommendedName>
        <fullName evidence="3">DUF2617 family protein</fullName>
    </recommendedName>
</protein>
<dbReference type="Pfam" id="PF10936">
    <property type="entry name" value="DUF2617"/>
    <property type="match status" value="1"/>
</dbReference>
<dbReference type="Proteomes" id="UP000011511">
    <property type="component" value="Unassembled WGS sequence"/>
</dbReference>
<dbReference type="EMBL" id="AOIK01000035">
    <property type="protein sequence ID" value="ELY84621.1"/>
    <property type="molecule type" value="Genomic_DNA"/>
</dbReference>
<sequence length="180" mass="20356">MSRQTLQFVHTNRPPTTDDIRVFDSRTRALLGTEFTFRIIGSSHYVSAPEYEFYEVSTCDPDPVANHEGTAIPLETDRPPRALTFETDAFRCVTRVEHRPLSAFPRDRYLNRPDSFDLAYAFGGDPDAVTTIEIDDDGYETYHTYPEFDLALYTRTVFGTDRDPAALEASAARTAESDAI</sequence>
<evidence type="ECO:0008006" key="3">
    <source>
        <dbReference type="Google" id="ProtNLM"/>
    </source>
</evidence>
<name>L9ZF03_NATA2</name>
<reference evidence="1 2" key="1">
    <citation type="journal article" date="2014" name="PLoS Genet.">
        <title>Phylogenetically driven sequencing of extremely halophilic archaea reveals strategies for static and dynamic osmo-response.</title>
        <authorList>
            <person name="Becker E.A."/>
            <person name="Seitzer P.M."/>
            <person name="Tritt A."/>
            <person name="Larsen D."/>
            <person name="Krusor M."/>
            <person name="Yao A.I."/>
            <person name="Wu D."/>
            <person name="Madern D."/>
            <person name="Eisen J.A."/>
            <person name="Darling A.E."/>
            <person name="Facciotti M.T."/>
        </authorList>
    </citation>
    <scope>NUCLEOTIDE SEQUENCE [LARGE SCALE GENOMIC DNA]</scope>
    <source>
        <strain evidence="1 2">JCM 12890</strain>
    </source>
</reference>
<dbReference type="AlphaFoldDB" id="L9ZF03"/>
<dbReference type="RefSeq" id="WP_007110189.1">
    <property type="nucleotide sequence ID" value="NZ_AOIK01000035.1"/>
</dbReference>
<evidence type="ECO:0000313" key="1">
    <source>
        <dbReference type="EMBL" id="ELY84621.1"/>
    </source>
</evidence>
<proteinExistence type="predicted"/>
<comment type="caution">
    <text evidence="1">The sequence shown here is derived from an EMBL/GenBank/DDBJ whole genome shotgun (WGS) entry which is preliminary data.</text>
</comment>